<dbReference type="GO" id="GO:0005524">
    <property type="term" value="F:ATP binding"/>
    <property type="evidence" value="ECO:0007669"/>
    <property type="project" value="UniProtKB-KW"/>
</dbReference>
<evidence type="ECO:0000259" key="3">
    <source>
        <dbReference type="Pfam" id="PF13581"/>
    </source>
</evidence>
<accession>A0AA41U3Q5</accession>
<keyword evidence="4" id="KW-0067">ATP-binding</keyword>
<dbReference type="InterPro" id="IPR050267">
    <property type="entry name" value="Anti-sigma-factor_SerPK"/>
</dbReference>
<proteinExistence type="predicted"/>
<gene>
    <name evidence="4" type="ORF">LZ495_33290</name>
</gene>
<evidence type="ECO:0000313" key="4">
    <source>
        <dbReference type="EMBL" id="MCF2532066.1"/>
    </source>
</evidence>
<evidence type="ECO:0000313" key="5">
    <source>
        <dbReference type="Proteomes" id="UP001165378"/>
    </source>
</evidence>
<dbReference type="Proteomes" id="UP001165378">
    <property type="component" value="Unassembled WGS sequence"/>
</dbReference>
<keyword evidence="1" id="KW-0723">Serine/threonine-protein kinase</keyword>
<dbReference type="Pfam" id="PF13581">
    <property type="entry name" value="HATPase_c_2"/>
    <property type="match status" value="1"/>
</dbReference>
<keyword evidence="1" id="KW-0808">Transferase</keyword>
<dbReference type="PANTHER" id="PTHR35526">
    <property type="entry name" value="ANTI-SIGMA-F FACTOR RSBW-RELATED"/>
    <property type="match status" value="1"/>
</dbReference>
<reference evidence="4" key="1">
    <citation type="submission" date="2022-01" db="EMBL/GenBank/DDBJ databases">
        <title>Genome-Based Taxonomic Classification of the Phylum Actinobacteria.</title>
        <authorList>
            <person name="Gao Y."/>
        </authorList>
    </citation>
    <scope>NUCLEOTIDE SEQUENCE</scope>
    <source>
        <strain evidence="4">KLBMP 8922</strain>
    </source>
</reference>
<dbReference type="SUPFAM" id="SSF55874">
    <property type="entry name" value="ATPase domain of HSP90 chaperone/DNA topoisomerase II/histidine kinase"/>
    <property type="match status" value="1"/>
</dbReference>
<keyword evidence="5" id="KW-1185">Reference proteome</keyword>
<dbReference type="GO" id="GO:0004674">
    <property type="term" value="F:protein serine/threonine kinase activity"/>
    <property type="evidence" value="ECO:0007669"/>
    <property type="project" value="UniProtKB-KW"/>
</dbReference>
<comment type="caution">
    <text evidence="4">The sequence shown here is derived from an EMBL/GenBank/DDBJ whole genome shotgun (WGS) entry which is preliminary data.</text>
</comment>
<feature type="region of interest" description="Disordered" evidence="2">
    <location>
        <begin position="151"/>
        <end position="174"/>
    </location>
</feature>
<dbReference type="AlphaFoldDB" id="A0AA41U3Q5"/>
<dbReference type="EMBL" id="JAKFHA010000029">
    <property type="protein sequence ID" value="MCF2532066.1"/>
    <property type="molecule type" value="Genomic_DNA"/>
</dbReference>
<dbReference type="PANTHER" id="PTHR35526:SF3">
    <property type="entry name" value="ANTI-SIGMA-F FACTOR RSBW"/>
    <property type="match status" value="1"/>
</dbReference>
<evidence type="ECO:0000256" key="1">
    <source>
        <dbReference type="ARBA" id="ARBA00022527"/>
    </source>
</evidence>
<dbReference type="RefSeq" id="WP_235056784.1">
    <property type="nucleotide sequence ID" value="NZ_JAKFHA010000029.1"/>
</dbReference>
<keyword evidence="4" id="KW-0547">Nucleotide-binding</keyword>
<organism evidence="4 5">
    <name type="scientific">Yinghuangia soli</name>
    <dbReference type="NCBI Taxonomy" id="2908204"/>
    <lineage>
        <taxon>Bacteria</taxon>
        <taxon>Bacillati</taxon>
        <taxon>Actinomycetota</taxon>
        <taxon>Actinomycetes</taxon>
        <taxon>Kitasatosporales</taxon>
        <taxon>Streptomycetaceae</taxon>
        <taxon>Yinghuangia</taxon>
    </lineage>
</organism>
<sequence length="174" mass="18524">MKPAPTQPHTDPVGELAYAVLLDGVPSSARLARRLAVAQLGLWDVDVPPLVESVAMVTAELAANTVTHGSDSQPWQFRLDMVLLPDRLRVAVIEPDRGCPLPSLPQLPRPESTSGRGLFLVAAYSDRWGVDSDVDAGFRAVWAEFVLSGAAARGSGRGGPRPAARQGRNPGSRQ</sequence>
<keyword evidence="1" id="KW-0418">Kinase</keyword>
<dbReference type="InterPro" id="IPR003594">
    <property type="entry name" value="HATPase_dom"/>
</dbReference>
<feature type="domain" description="Histidine kinase/HSP90-like ATPase" evidence="3">
    <location>
        <begin position="32"/>
        <end position="132"/>
    </location>
</feature>
<dbReference type="Gene3D" id="3.30.565.10">
    <property type="entry name" value="Histidine kinase-like ATPase, C-terminal domain"/>
    <property type="match status" value="1"/>
</dbReference>
<dbReference type="CDD" id="cd16936">
    <property type="entry name" value="HATPase_RsbW-like"/>
    <property type="match status" value="1"/>
</dbReference>
<protein>
    <submittedName>
        <fullName evidence="4">ATP-binding protein</fullName>
    </submittedName>
</protein>
<dbReference type="InterPro" id="IPR036890">
    <property type="entry name" value="HATPase_C_sf"/>
</dbReference>
<evidence type="ECO:0000256" key="2">
    <source>
        <dbReference type="SAM" id="MobiDB-lite"/>
    </source>
</evidence>
<name>A0AA41U3Q5_9ACTN</name>